<dbReference type="Pfam" id="PF09699">
    <property type="entry name" value="Paired_CXXCH_1"/>
    <property type="match status" value="1"/>
</dbReference>
<sequence>MTLKAGCRSAHDGLCTGLTGCLCLLIMLLAPSAQAAVTGLCSSCHTMHYSQDGGVLPEWGDDGPYEALLTSTCAGCHMGVNNGDATPFVFSSQPPVYGLSGSGADSNTLAGGNFYWVAQAGGDTRGHNVHGLMARDQTLSQPPGYTGNRAAADGSVPAGGSWPVGQQVTCAGVYGCHGSHSEQSLAEAVRGGHHQGRSGALVSPGTEPANGFRMLVGIAGYEDADWEFHPTTAAHNQYKGATGGTDNSTISSLCARCHGNFHSAVTAGSPWLRHPVDYDMGSTAPSSEYRSYGGENLNSYRPDIPVASLNVSQPLTKVTFSGDTIVACVSCHRAHGSPNHKMMRWDYAGSIGGGCTACHTSKD</sequence>
<accession>A0A550JGI1</accession>
<dbReference type="PANTHER" id="PTHR35038:SF6">
    <property type="entry name" value="SURFACE LOCALIZED DECAHEME CYTOCHROME C LIPOPROTEIN"/>
    <property type="match status" value="1"/>
</dbReference>
<dbReference type="PANTHER" id="PTHR35038">
    <property type="entry name" value="DISSIMILATORY SULFITE REDUCTASE SIRA"/>
    <property type="match status" value="1"/>
</dbReference>
<protein>
    <submittedName>
        <fullName evidence="4">Cytochrome c3 family protein</fullName>
    </submittedName>
</protein>
<name>A0A550JGI1_9BACT</name>
<keyword evidence="1 2" id="KW-0732">Signal</keyword>
<evidence type="ECO:0000313" key="4">
    <source>
        <dbReference type="EMBL" id="TRO82312.1"/>
    </source>
</evidence>
<dbReference type="RefSeq" id="WP_092057361.1">
    <property type="nucleotide sequence ID" value="NZ_FOJJ01000034.1"/>
</dbReference>
<evidence type="ECO:0000256" key="1">
    <source>
        <dbReference type="ARBA" id="ARBA00022729"/>
    </source>
</evidence>
<dbReference type="OrthoDB" id="9771829at2"/>
<dbReference type="InterPro" id="IPR036280">
    <property type="entry name" value="Multihaem_cyt_sf"/>
</dbReference>
<dbReference type="Proteomes" id="UP000317155">
    <property type="component" value="Unassembled WGS sequence"/>
</dbReference>
<dbReference type="InterPro" id="IPR010177">
    <property type="entry name" value="Paired_CXXCH_1"/>
</dbReference>
<gene>
    <name evidence="4" type="ORF">FL622_06970</name>
</gene>
<keyword evidence="5" id="KW-1185">Reference proteome</keyword>
<evidence type="ECO:0000256" key="2">
    <source>
        <dbReference type="SAM" id="SignalP"/>
    </source>
</evidence>
<feature type="signal peptide" evidence="2">
    <location>
        <begin position="1"/>
        <end position="35"/>
    </location>
</feature>
<dbReference type="SUPFAM" id="SSF48695">
    <property type="entry name" value="Multiheme cytochromes"/>
    <property type="match status" value="2"/>
</dbReference>
<proteinExistence type="predicted"/>
<comment type="caution">
    <text evidence="4">The sequence shown here is derived from an EMBL/GenBank/DDBJ whole genome shotgun (WGS) entry which is preliminary data.</text>
</comment>
<dbReference type="AlphaFoldDB" id="A0A550JGI1"/>
<evidence type="ECO:0000313" key="5">
    <source>
        <dbReference type="Proteomes" id="UP000317155"/>
    </source>
</evidence>
<dbReference type="GO" id="GO:0016491">
    <property type="term" value="F:oxidoreductase activity"/>
    <property type="evidence" value="ECO:0007669"/>
    <property type="project" value="TreeGrafter"/>
</dbReference>
<dbReference type="InterPro" id="IPR051829">
    <property type="entry name" value="Multiheme_Cytochr_ET"/>
</dbReference>
<evidence type="ECO:0000259" key="3">
    <source>
        <dbReference type="Pfam" id="PF09699"/>
    </source>
</evidence>
<feature type="chain" id="PRO_5022204167" evidence="2">
    <location>
        <begin position="36"/>
        <end position="363"/>
    </location>
</feature>
<reference evidence="4 5" key="1">
    <citation type="submission" date="2019-07" db="EMBL/GenBank/DDBJ databases">
        <title>Insights of Desulfuromonas acetexigens electromicrobiology.</title>
        <authorList>
            <person name="Katuri K."/>
            <person name="Sapireddy V."/>
            <person name="Shaw D.R."/>
            <person name="Saikaly P."/>
        </authorList>
    </citation>
    <scope>NUCLEOTIDE SEQUENCE [LARGE SCALE GENOMIC DNA]</scope>
    <source>
        <strain evidence="4 5">2873</strain>
    </source>
</reference>
<dbReference type="EMBL" id="VJVV01000004">
    <property type="protein sequence ID" value="TRO82312.1"/>
    <property type="molecule type" value="Genomic_DNA"/>
</dbReference>
<feature type="domain" description="Doubled CXXCH motif" evidence="3">
    <location>
        <begin position="328"/>
        <end position="362"/>
    </location>
</feature>
<organism evidence="4 5">
    <name type="scientific">Trichloromonas acetexigens</name>
    <dbReference type="NCBI Taxonomy" id="38815"/>
    <lineage>
        <taxon>Bacteria</taxon>
        <taxon>Pseudomonadati</taxon>
        <taxon>Thermodesulfobacteriota</taxon>
        <taxon>Desulfuromonadia</taxon>
        <taxon>Desulfuromonadales</taxon>
        <taxon>Trichloromonadaceae</taxon>
        <taxon>Trichloromonas</taxon>
    </lineage>
</organism>